<evidence type="ECO:0000256" key="4">
    <source>
        <dbReference type="ARBA" id="ARBA00022643"/>
    </source>
</evidence>
<keyword evidence="8" id="KW-0274">FAD</keyword>
<comment type="pathway">
    <text evidence="1">Cofactor biosynthesis; FAD biosynthesis; FAD from FMN: step 1/1.</text>
</comment>
<reference key="2">
    <citation type="submission" date="2011-08" db="EMBL/GenBank/DDBJ databases">
        <title>Genome sequence of Naumovozyma castellii.</title>
        <authorList>
            <person name="Gordon J.L."/>
            <person name="Armisen D."/>
            <person name="Proux-Wera E."/>
            <person name="OhEigeartaigh S.S."/>
            <person name="Byrne K.P."/>
            <person name="Wolfe K.H."/>
        </authorList>
    </citation>
    <scope>NUCLEOTIDE SEQUENCE</scope>
    <source>
        <strain>Type strain:CBS 4309</strain>
    </source>
</reference>
<dbReference type="FunCoup" id="G0VK53">
    <property type="interactions" value="169"/>
</dbReference>
<evidence type="ECO:0000259" key="13">
    <source>
        <dbReference type="Pfam" id="PF01507"/>
    </source>
</evidence>
<keyword evidence="9" id="KW-0067">ATP-binding</keyword>
<dbReference type="GO" id="GO:0003919">
    <property type="term" value="F:FMN adenylyltransferase activity"/>
    <property type="evidence" value="ECO:0007669"/>
    <property type="project" value="UniProtKB-EC"/>
</dbReference>
<dbReference type="GO" id="GO:0005524">
    <property type="term" value="F:ATP binding"/>
    <property type="evidence" value="ECO:0007669"/>
    <property type="project" value="UniProtKB-KW"/>
</dbReference>
<dbReference type="EC" id="2.7.7.2" evidence="2"/>
<dbReference type="GO" id="GO:0006747">
    <property type="term" value="P:FAD biosynthetic process"/>
    <property type="evidence" value="ECO:0007669"/>
    <property type="project" value="EnsemblFungi"/>
</dbReference>
<evidence type="ECO:0000256" key="11">
    <source>
        <dbReference type="ARBA" id="ARBA00031871"/>
    </source>
</evidence>
<dbReference type="Proteomes" id="UP000001640">
    <property type="component" value="Chromosome 9"/>
</dbReference>
<evidence type="ECO:0000256" key="7">
    <source>
        <dbReference type="ARBA" id="ARBA00022741"/>
    </source>
</evidence>
<dbReference type="EMBL" id="HE576760">
    <property type="protein sequence ID" value="CCC71887.1"/>
    <property type="molecule type" value="Genomic_DNA"/>
</dbReference>
<dbReference type="Pfam" id="PF01507">
    <property type="entry name" value="PAPS_reduct"/>
    <property type="match status" value="1"/>
</dbReference>
<evidence type="ECO:0000256" key="1">
    <source>
        <dbReference type="ARBA" id="ARBA00004726"/>
    </source>
</evidence>
<dbReference type="STRING" id="1064592.G0VK53"/>
<name>G0VK53_NAUCA</name>
<dbReference type="OMA" id="TVFIDQE"/>
<dbReference type="InParanoid" id="G0VK53"/>
<dbReference type="GO" id="GO:0005737">
    <property type="term" value="C:cytoplasm"/>
    <property type="evidence" value="ECO:0007669"/>
    <property type="project" value="EnsemblFungi"/>
</dbReference>
<dbReference type="eggNOG" id="KOG2644">
    <property type="taxonomic scope" value="Eukaryota"/>
</dbReference>
<evidence type="ECO:0000313" key="15">
    <source>
        <dbReference type="Proteomes" id="UP000001640"/>
    </source>
</evidence>
<reference evidence="14 15" key="1">
    <citation type="journal article" date="2011" name="Proc. Natl. Acad. Sci. U.S.A.">
        <title>Evolutionary erosion of yeast sex chromosomes by mating-type switching accidents.</title>
        <authorList>
            <person name="Gordon J.L."/>
            <person name="Armisen D."/>
            <person name="Proux-Wera E."/>
            <person name="Oheigeartaigh S.S."/>
            <person name="Byrne K.P."/>
            <person name="Wolfe K.H."/>
        </authorList>
    </citation>
    <scope>NUCLEOTIDE SEQUENCE [LARGE SCALE GENOMIC DNA]</scope>
    <source>
        <strain evidence="15">ATCC 76901 / BCRC 22586 / CBS 4309 / NBRC 1992 / NRRL Y-12630</strain>
    </source>
</reference>
<gene>
    <name evidence="14" type="primary">NCAS0I02190</name>
    <name evidence="14" type="ordered locus">NCAS_0I02190</name>
</gene>
<proteinExistence type="predicted"/>
<dbReference type="Gene3D" id="3.40.50.620">
    <property type="entry name" value="HUPs"/>
    <property type="match status" value="1"/>
</dbReference>
<evidence type="ECO:0000256" key="12">
    <source>
        <dbReference type="ARBA" id="ARBA00049494"/>
    </source>
</evidence>
<dbReference type="InterPro" id="IPR002500">
    <property type="entry name" value="PAPS_reduct_dom"/>
</dbReference>
<evidence type="ECO:0000256" key="6">
    <source>
        <dbReference type="ARBA" id="ARBA00022695"/>
    </source>
</evidence>
<keyword evidence="6" id="KW-0548">Nucleotidyltransferase</keyword>
<feature type="domain" description="Phosphoadenosine phosphosulphate reductase" evidence="13">
    <location>
        <begin position="56"/>
        <end position="232"/>
    </location>
</feature>
<evidence type="ECO:0000256" key="5">
    <source>
        <dbReference type="ARBA" id="ARBA00022679"/>
    </source>
</evidence>
<dbReference type="GeneID" id="96905574"/>
<accession>G0VK53</accession>
<keyword evidence="15" id="KW-1185">Reference proteome</keyword>
<keyword evidence="4" id="KW-0288">FMN</keyword>
<comment type="catalytic activity">
    <reaction evidence="12">
        <text>FMN + ATP + H(+) = FAD + diphosphate</text>
        <dbReference type="Rhea" id="RHEA:17237"/>
        <dbReference type="ChEBI" id="CHEBI:15378"/>
        <dbReference type="ChEBI" id="CHEBI:30616"/>
        <dbReference type="ChEBI" id="CHEBI:33019"/>
        <dbReference type="ChEBI" id="CHEBI:57692"/>
        <dbReference type="ChEBI" id="CHEBI:58210"/>
        <dbReference type="EC" id="2.7.7.2"/>
    </reaction>
</comment>
<dbReference type="RefSeq" id="XP_003678229.1">
    <property type="nucleotide sequence ID" value="XM_003678181.1"/>
</dbReference>
<dbReference type="PANTHER" id="PTHR23293:SF9">
    <property type="entry name" value="FAD SYNTHASE"/>
    <property type="match status" value="1"/>
</dbReference>
<evidence type="ECO:0000256" key="10">
    <source>
        <dbReference type="ARBA" id="ARBA00031145"/>
    </source>
</evidence>
<dbReference type="AlphaFoldDB" id="G0VK53"/>
<dbReference type="KEGG" id="ncs:NCAS_0I02190"/>
<sequence>MGLGEISELCYRITESYLQLPNRTDIITETKDAIRLTREYLLDDIFTRWSPINGQISFSYNGGKDCQVLLLLYLSCLWEFFYINGKTSQFDYEYQKFPMKLLPTVFIDQDATFITLEKFISETSQRYSLSLYESRREVSKNQNMADSFRDFLKIYPETEAIVIGIRHTDPYGESLKPIQKTDSNWPEFIRLQPLLHWKLASIWSFLLFSNEPICGLYGVGFTSIGSMESTVPNPYLSKKGNDVLPLQFEWEINNAFGKEKEGETKTVHVSNLEESDQEWLATVTDSDYYPGWYLIDDSIERAGRIKKGKGK</sequence>
<dbReference type="HOGENOM" id="CLU_056971_0_1_1"/>
<keyword evidence="3" id="KW-0285">Flavoprotein</keyword>
<protein>
    <recommendedName>
        <fullName evidence="2">FAD synthase</fullName>
        <ecNumber evidence="2">2.7.7.2</ecNumber>
    </recommendedName>
    <alternativeName>
        <fullName evidence="10">FAD pyrophosphorylase</fullName>
    </alternativeName>
    <alternativeName>
        <fullName evidence="11">FMN adenylyltransferase</fullName>
    </alternativeName>
</protein>
<evidence type="ECO:0000256" key="2">
    <source>
        <dbReference type="ARBA" id="ARBA00012393"/>
    </source>
</evidence>
<dbReference type="OrthoDB" id="270728at2759"/>
<evidence type="ECO:0000313" key="14">
    <source>
        <dbReference type="EMBL" id="CCC71887.1"/>
    </source>
</evidence>
<dbReference type="InterPro" id="IPR014729">
    <property type="entry name" value="Rossmann-like_a/b/a_fold"/>
</dbReference>
<evidence type="ECO:0000256" key="3">
    <source>
        <dbReference type="ARBA" id="ARBA00022630"/>
    </source>
</evidence>
<dbReference type="SUPFAM" id="SSF52402">
    <property type="entry name" value="Adenine nucleotide alpha hydrolases-like"/>
    <property type="match status" value="1"/>
</dbReference>
<evidence type="ECO:0000256" key="8">
    <source>
        <dbReference type="ARBA" id="ARBA00022827"/>
    </source>
</evidence>
<organism evidence="14 15">
    <name type="scientific">Naumovozyma castellii</name>
    <name type="common">Yeast</name>
    <name type="synonym">Saccharomyces castellii</name>
    <dbReference type="NCBI Taxonomy" id="27288"/>
    <lineage>
        <taxon>Eukaryota</taxon>
        <taxon>Fungi</taxon>
        <taxon>Dikarya</taxon>
        <taxon>Ascomycota</taxon>
        <taxon>Saccharomycotina</taxon>
        <taxon>Saccharomycetes</taxon>
        <taxon>Saccharomycetales</taxon>
        <taxon>Saccharomycetaceae</taxon>
        <taxon>Naumovozyma</taxon>
    </lineage>
</organism>
<keyword evidence="5" id="KW-0808">Transferase</keyword>
<dbReference type="PANTHER" id="PTHR23293">
    <property type="entry name" value="FAD SYNTHETASE-RELATED FMN ADENYLYLTRANSFERASE"/>
    <property type="match status" value="1"/>
</dbReference>
<evidence type="ECO:0000256" key="9">
    <source>
        <dbReference type="ARBA" id="ARBA00022840"/>
    </source>
</evidence>
<keyword evidence="7" id="KW-0547">Nucleotide-binding</keyword>